<dbReference type="OrthoDB" id="422574at2759"/>
<sequence length="137" mass="16195">MLLEGLKLPYDLHQLEFSDARQPEYLRLNPSGLLPTIRIQNTDITLLETAIIVYLIDQYDKEDKLFYRDEPGKYLTQQWLAFQISGQDPYFGQAAWFARFHPEKVQSAIDRYASEIIRGHWHLGRRPGVERDRLACW</sequence>
<evidence type="ECO:0000313" key="3">
    <source>
        <dbReference type="EMBL" id="TQB68751.1"/>
    </source>
</evidence>
<dbReference type="InterPro" id="IPR004045">
    <property type="entry name" value="Glutathione_S-Trfase_N"/>
</dbReference>
<dbReference type="InterPro" id="IPR036282">
    <property type="entry name" value="Glutathione-S-Trfase_C_sf"/>
</dbReference>
<evidence type="ECO:0000256" key="1">
    <source>
        <dbReference type="ARBA" id="ARBA00007409"/>
    </source>
</evidence>
<dbReference type="PANTHER" id="PTHR44051:SF3">
    <property type="entry name" value="TRANSCRIPTIONAL REGULATOR URE2"/>
    <property type="match status" value="1"/>
</dbReference>
<evidence type="ECO:0000313" key="4">
    <source>
        <dbReference type="Proteomes" id="UP000319663"/>
    </source>
</evidence>
<protein>
    <recommendedName>
        <fullName evidence="2">GST N-terminal domain-containing protein</fullName>
    </recommendedName>
</protein>
<evidence type="ECO:0000259" key="2">
    <source>
        <dbReference type="PROSITE" id="PS50404"/>
    </source>
</evidence>
<dbReference type="STRING" id="5098.A0A507QM81"/>
<gene>
    <name evidence="3" type="ORF">MPDQ_002849</name>
</gene>
<dbReference type="SUPFAM" id="SSF52833">
    <property type="entry name" value="Thioredoxin-like"/>
    <property type="match status" value="1"/>
</dbReference>
<feature type="domain" description="GST N-terminal" evidence="2">
    <location>
        <begin position="1"/>
        <end position="63"/>
    </location>
</feature>
<keyword evidence="4" id="KW-1185">Reference proteome</keyword>
<comment type="similarity">
    <text evidence="1">Belongs to the GST superfamily.</text>
</comment>
<dbReference type="AlphaFoldDB" id="A0A507QM81"/>
<dbReference type="InterPro" id="IPR036249">
    <property type="entry name" value="Thioredoxin-like_sf"/>
</dbReference>
<dbReference type="SUPFAM" id="SSF47616">
    <property type="entry name" value="GST C-terminal domain-like"/>
    <property type="match status" value="1"/>
</dbReference>
<comment type="caution">
    <text evidence="3">The sequence shown here is derived from an EMBL/GenBank/DDBJ whole genome shotgun (WGS) entry which is preliminary data.</text>
</comment>
<accession>A0A507QM81</accession>
<dbReference type="EMBL" id="VIFY01000192">
    <property type="protein sequence ID" value="TQB68751.1"/>
    <property type="molecule type" value="Genomic_DNA"/>
</dbReference>
<dbReference type="PROSITE" id="PS50404">
    <property type="entry name" value="GST_NTER"/>
    <property type="match status" value="1"/>
</dbReference>
<proteinExistence type="inferred from homology"/>
<name>A0A507QM81_MONPU</name>
<dbReference type="Gene3D" id="1.20.1050.130">
    <property type="match status" value="1"/>
</dbReference>
<dbReference type="PANTHER" id="PTHR44051">
    <property type="entry name" value="GLUTATHIONE S-TRANSFERASE-RELATED"/>
    <property type="match status" value="1"/>
</dbReference>
<organism evidence="3 4">
    <name type="scientific">Monascus purpureus</name>
    <name type="common">Red mold</name>
    <name type="synonym">Monascus anka</name>
    <dbReference type="NCBI Taxonomy" id="5098"/>
    <lineage>
        <taxon>Eukaryota</taxon>
        <taxon>Fungi</taxon>
        <taxon>Dikarya</taxon>
        <taxon>Ascomycota</taxon>
        <taxon>Pezizomycotina</taxon>
        <taxon>Eurotiomycetes</taxon>
        <taxon>Eurotiomycetidae</taxon>
        <taxon>Eurotiales</taxon>
        <taxon>Aspergillaceae</taxon>
        <taxon>Monascus</taxon>
    </lineage>
</organism>
<dbReference type="Proteomes" id="UP000319663">
    <property type="component" value="Unassembled WGS sequence"/>
</dbReference>
<reference evidence="3 4" key="1">
    <citation type="submission" date="2019-06" db="EMBL/GenBank/DDBJ databases">
        <title>Wine fermentation using esterase from Monascus purpureus.</title>
        <authorList>
            <person name="Geng C."/>
            <person name="Zhang Y."/>
        </authorList>
    </citation>
    <scope>NUCLEOTIDE SEQUENCE [LARGE SCALE GENOMIC DNA]</scope>
    <source>
        <strain evidence="3">HQ1</strain>
    </source>
</reference>
<dbReference type="Pfam" id="PF13409">
    <property type="entry name" value="GST_N_2"/>
    <property type="match status" value="1"/>
</dbReference>